<dbReference type="NCBIfam" id="TIGR01411">
    <property type="entry name" value="tatAE"/>
    <property type="match status" value="1"/>
</dbReference>
<comment type="subcellular location">
    <subcellularLocation>
        <location evidence="1 9">Cell membrane</location>
        <topology evidence="1 9">Single-pass membrane protein</topology>
    </subcellularLocation>
</comment>
<evidence type="ECO:0000256" key="1">
    <source>
        <dbReference type="ARBA" id="ARBA00004162"/>
    </source>
</evidence>
<dbReference type="GO" id="GO:0033281">
    <property type="term" value="C:TAT protein transport complex"/>
    <property type="evidence" value="ECO:0007669"/>
    <property type="project" value="UniProtKB-UniRule"/>
</dbReference>
<evidence type="ECO:0000256" key="4">
    <source>
        <dbReference type="ARBA" id="ARBA00022692"/>
    </source>
</evidence>
<evidence type="ECO:0000256" key="10">
    <source>
        <dbReference type="SAM" id="MobiDB-lite"/>
    </source>
</evidence>
<keyword evidence="7 9" id="KW-0811">Translocation</keyword>
<name>D6TQA0_KTERA</name>
<evidence type="ECO:0000313" key="12">
    <source>
        <dbReference type="Proteomes" id="UP000004508"/>
    </source>
</evidence>
<keyword evidence="12" id="KW-1185">Reference proteome</keyword>
<feature type="compositionally biased region" description="Basic and acidic residues" evidence="10">
    <location>
        <begin position="77"/>
        <end position="89"/>
    </location>
</feature>
<feature type="region of interest" description="Disordered" evidence="10">
    <location>
        <begin position="45"/>
        <end position="89"/>
    </location>
</feature>
<keyword evidence="2 9" id="KW-0813">Transport</keyword>
<reference evidence="11 12" key="1">
    <citation type="journal article" date="2011" name="Stand. Genomic Sci.">
        <title>Non-contiguous finished genome sequence and contextual data of the filamentous soil bacterium Ktedonobacter racemifer type strain (SOSP1-21).</title>
        <authorList>
            <person name="Chang Y.J."/>
            <person name="Land M."/>
            <person name="Hauser L."/>
            <person name="Chertkov O."/>
            <person name="Del Rio T.G."/>
            <person name="Nolan M."/>
            <person name="Copeland A."/>
            <person name="Tice H."/>
            <person name="Cheng J.F."/>
            <person name="Lucas S."/>
            <person name="Han C."/>
            <person name="Goodwin L."/>
            <person name="Pitluck S."/>
            <person name="Ivanova N."/>
            <person name="Ovchinikova G."/>
            <person name="Pati A."/>
            <person name="Chen A."/>
            <person name="Palaniappan K."/>
            <person name="Mavromatis K."/>
            <person name="Liolios K."/>
            <person name="Brettin T."/>
            <person name="Fiebig A."/>
            <person name="Rohde M."/>
            <person name="Abt B."/>
            <person name="Goker M."/>
            <person name="Detter J.C."/>
            <person name="Woyke T."/>
            <person name="Bristow J."/>
            <person name="Eisen J.A."/>
            <person name="Markowitz V."/>
            <person name="Hugenholtz P."/>
            <person name="Kyrpides N.C."/>
            <person name="Klenk H.P."/>
            <person name="Lapidus A."/>
        </authorList>
    </citation>
    <scope>NUCLEOTIDE SEQUENCE [LARGE SCALE GENOMIC DNA]</scope>
    <source>
        <strain evidence="12">DSM 44963</strain>
    </source>
</reference>
<evidence type="ECO:0000256" key="6">
    <source>
        <dbReference type="ARBA" id="ARBA00022989"/>
    </source>
</evidence>
<evidence type="ECO:0000256" key="9">
    <source>
        <dbReference type="HAMAP-Rule" id="MF_00236"/>
    </source>
</evidence>
<gene>
    <name evidence="9" type="primary">tatA</name>
    <name evidence="11" type="ORF">Krac_6982</name>
</gene>
<dbReference type="PANTHER" id="PTHR42982">
    <property type="entry name" value="SEC-INDEPENDENT PROTEIN TRANSLOCASE PROTEIN TATA"/>
    <property type="match status" value="1"/>
</dbReference>
<evidence type="ECO:0000313" key="11">
    <source>
        <dbReference type="EMBL" id="EFH85748.1"/>
    </source>
</evidence>
<dbReference type="InterPro" id="IPR003369">
    <property type="entry name" value="TatA/B/E"/>
</dbReference>
<protein>
    <recommendedName>
        <fullName evidence="9">Sec-independent protein translocase protein TatA</fullName>
    </recommendedName>
</protein>
<dbReference type="PANTHER" id="PTHR42982:SF1">
    <property type="entry name" value="SEC-INDEPENDENT PROTEIN TRANSLOCASE PROTEIN TATA"/>
    <property type="match status" value="1"/>
</dbReference>
<comment type="similarity">
    <text evidence="9">Belongs to the TatA/E family.</text>
</comment>
<comment type="function">
    <text evidence="9">Part of the twin-arginine translocation (Tat) system that transports large folded proteins containing a characteristic twin-arginine motif in their signal peptide across membranes. TatA could form the protein-conducting channel of the Tat system.</text>
</comment>
<comment type="caution">
    <text evidence="11">The sequence shown here is derived from an EMBL/GenBank/DDBJ whole genome shotgun (WGS) entry which is preliminary data.</text>
</comment>
<dbReference type="Proteomes" id="UP000004508">
    <property type="component" value="Unassembled WGS sequence"/>
</dbReference>
<accession>D6TQA0</accession>
<evidence type="ECO:0000256" key="7">
    <source>
        <dbReference type="ARBA" id="ARBA00023010"/>
    </source>
</evidence>
<evidence type="ECO:0000256" key="5">
    <source>
        <dbReference type="ARBA" id="ARBA00022927"/>
    </source>
</evidence>
<dbReference type="InParanoid" id="D6TQA0"/>
<proteinExistence type="inferred from homology"/>
<dbReference type="Pfam" id="PF02416">
    <property type="entry name" value="TatA_B_E"/>
    <property type="match status" value="1"/>
</dbReference>
<evidence type="ECO:0000256" key="8">
    <source>
        <dbReference type="ARBA" id="ARBA00023136"/>
    </source>
</evidence>
<sequence length="89" mass="9757">MGFHMPELIILLVVALLIFGPKKLPEMGSAIGKSIKALRKGMDEIANPKAEETPEPETQEALPDPHKELNSLTSIHDTSKEIDADKRAN</sequence>
<keyword evidence="4 9" id="KW-0812">Transmembrane</keyword>
<dbReference type="AlphaFoldDB" id="D6TQA0"/>
<dbReference type="GO" id="GO:0008320">
    <property type="term" value="F:protein transmembrane transporter activity"/>
    <property type="evidence" value="ECO:0007669"/>
    <property type="project" value="UniProtKB-UniRule"/>
</dbReference>
<dbReference type="eggNOG" id="COG1826">
    <property type="taxonomic scope" value="Bacteria"/>
</dbReference>
<dbReference type="RefSeq" id="WP_007909471.1">
    <property type="nucleotide sequence ID" value="NZ_ADVG01000002.1"/>
</dbReference>
<dbReference type="FunCoup" id="D6TQA0">
    <property type="interactions" value="79"/>
</dbReference>
<keyword evidence="6 9" id="KW-1133">Transmembrane helix</keyword>
<dbReference type="STRING" id="485913.Krac_6982"/>
<dbReference type="EMBL" id="ADVG01000002">
    <property type="protein sequence ID" value="EFH85748.1"/>
    <property type="molecule type" value="Genomic_DNA"/>
</dbReference>
<dbReference type="HAMAP" id="MF_00236">
    <property type="entry name" value="TatA_E"/>
    <property type="match status" value="1"/>
</dbReference>
<organism evidence="11 12">
    <name type="scientific">Ktedonobacter racemifer DSM 44963</name>
    <dbReference type="NCBI Taxonomy" id="485913"/>
    <lineage>
        <taxon>Bacteria</taxon>
        <taxon>Bacillati</taxon>
        <taxon>Chloroflexota</taxon>
        <taxon>Ktedonobacteria</taxon>
        <taxon>Ktedonobacterales</taxon>
        <taxon>Ktedonobacteraceae</taxon>
        <taxon>Ktedonobacter</taxon>
    </lineage>
</organism>
<dbReference type="OrthoDB" id="163884at2"/>
<keyword evidence="3 9" id="KW-1003">Cell membrane</keyword>
<evidence type="ECO:0000256" key="2">
    <source>
        <dbReference type="ARBA" id="ARBA00022448"/>
    </source>
</evidence>
<dbReference type="GO" id="GO:0043953">
    <property type="term" value="P:protein transport by the Tat complex"/>
    <property type="evidence" value="ECO:0007669"/>
    <property type="project" value="UniProtKB-UniRule"/>
</dbReference>
<evidence type="ECO:0000256" key="3">
    <source>
        <dbReference type="ARBA" id="ARBA00022475"/>
    </source>
</evidence>
<dbReference type="Gene3D" id="1.20.5.3310">
    <property type="match status" value="1"/>
</dbReference>
<dbReference type="InterPro" id="IPR006312">
    <property type="entry name" value="TatA/E"/>
</dbReference>
<comment type="subunit">
    <text evidence="9">Forms a complex with TatC.</text>
</comment>
<keyword evidence="5 9" id="KW-0653">Protein transport</keyword>
<keyword evidence="8 9" id="KW-0472">Membrane</keyword>